<protein>
    <submittedName>
        <fullName evidence="2">Uncharacterized protein</fullName>
    </submittedName>
</protein>
<proteinExistence type="predicted"/>
<evidence type="ECO:0000256" key="1">
    <source>
        <dbReference type="SAM" id="Phobius"/>
    </source>
</evidence>
<keyword evidence="1" id="KW-1133">Transmembrane helix</keyword>
<sequence length="51" mass="5637">MRAISISLLTTAIVGWFISLIVATGIAIYKNQNQLDFGHLEAKALQVKQYS</sequence>
<reference evidence="2 3" key="1">
    <citation type="submission" date="2021-04" db="EMBL/GenBank/DDBJ databases">
        <authorList>
            <person name="Pira H."/>
            <person name="Risdian C."/>
            <person name="Wink J."/>
        </authorList>
    </citation>
    <scope>NUCLEOTIDE SEQUENCE [LARGE SCALE GENOMIC DNA]</scope>
    <source>
        <strain evidence="2 3">WH53</strain>
    </source>
</reference>
<evidence type="ECO:0000313" key="3">
    <source>
        <dbReference type="Proteomes" id="UP000690515"/>
    </source>
</evidence>
<keyword evidence="1" id="KW-0812">Transmembrane</keyword>
<gene>
    <name evidence="2" type="ORF">KCG35_24265</name>
</gene>
<keyword evidence="3" id="KW-1185">Reference proteome</keyword>
<keyword evidence="1" id="KW-0472">Membrane</keyword>
<feature type="transmembrane region" description="Helical" evidence="1">
    <location>
        <begin position="6"/>
        <end position="29"/>
    </location>
</feature>
<accession>A0ABS5ZK29</accession>
<dbReference type="RefSeq" id="WP_215822436.1">
    <property type="nucleotide sequence ID" value="NZ_JAGSOY010000168.1"/>
</dbReference>
<evidence type="ECO:0000313" key="2">
    <source>
        <dbReference type="EMBL" id="MBU2714168.1"/>
    </source>
</evidence>
<dbReference type="Proteomes" id="UP000690515">
    <property type="component" value="Unassembled WGS sequence"/>
</dbReference>
<organism evidence="2 3">
    <name type="scientific">Zooshikella harenae</name>
    <dbReference type="NCBI Taxonomy" id="2827238"/>
    <lineage>
        <taxon>Bacteria</taxon>
        <taxon>Pseudomonadati</taxon>
        <taxon>Pseudomonadota</taxon>
        <taxon>Gammaproteobacteria</taxon>
        <taxon>Oceanospirillales</taxon>
        <taxon>Zooshikellaceae</taxon>
        <taxon>Zooshikella</taxon>
    </lineage>
</organism>
<name>A0ABS5ZK29_9GAMM</name>
<dbReference type="EMBL" id="JAGSOY010000168">
    <property type="protein sequence ID" value="MBU2714168.1"/>
    <property type="molecule type" value="Genomic_DNA"/>
</dbReference>
<comment type="caution">
    <text evidence="2">The sequence shown here is derived from an EMBL/GenBank/DDBJ whole genome shotgun (WGS) entry which is preliminary data.</text>
</comment>